<gene>
    <name evidence="1" type="ORF">LCGC14_2744650</name>
</gene>
<evidence type="ECO:0000313" key="1">
    <source>
        <dbReference type="EMBL" id="KKK88291.1"/>
    </source>
</evidence>
<sequence>MPYYLLTRLLEFLLCHHGQDPVDVEGVMPGQIFLLVVAPVAEGM</sequence>
<dbReference type="AlphaFoldDB" id="A0A0F9BV57"/>
<proteinExistence type="predicted"/>
<comment type="caution">
    <text evidence="1">The sequence shown here is derived from an EMBL/GenBank/DDBJ whole genome shotgun (WGS) entry which is preliminary data.</text>
</comment>
<name>A0A0F9BV57_9ZZZZ</name>
<accession>A0A0F9BV57</accession>
<protein>
    <submittedName>
        <fullName evidence="1">Uncharacterized protein</fullName>
    </submittedName>
</protein>
<dbReference type="EMBL" id="LAZR01050021">
    <property type="protein sequence ID" value="KKK88291.1"/>
    <property type="molecule type" value="Genomic_DNA"/>
</dbReference>
<reference evidence="1" key="1">
    <citation type="journal article" date="2015" name="Nature">
        <title>Complex archaea that bridge the gap between prokaryotes and eukaryotes.</title>
        <authorList>
            <person name="Spang A."/>
            <person name="Saw J.H."/>
            <person name="Jorgensen S.L."/>
            <person name="Zaremba-Niedzwiedzka K."/>
            <person name="Martijn J."/>
            <person name="Lind A.E."/>
            <person name="van Eijk R."/>
            <person name="Schleper C."/>
            <person name="Guy L."/>
            <person name="Ettema T.J."/>
        </authorList>
    </citation>
    <scope>NUCLEOTIDE SEQUENCE</scope>
</reference>
<organism evidence="1">
    <name type="scientific">marine sediment metagenome</name>
    <dbReference type="NCBI Taxonomy" id="412755"/>
    <lineage>
        <taxon>unclassified sequences</taxon>
        <taxon>metagenomes</taxon>
        <taxon>ecological metagenomes</taxon>
    </lineage>
</organism>